<reference evidence="9" key="1">
    <citation type="journal article" date="2013" name="Nature">
        <title>Pan genome of the phytoplankton Emiliania underpins its global distribution.</title>
        <authorList>
            <person name="Read B.A."/>
            <person name="Kegel J."/>
            <person name="Klute M.J."/>
            <person name="Kuo A."/>
            <person name="Lefebvre S.C."/>
            <person name="Maumus F."/>
            <person name="Mayer C."/>
            <person name="Miller J."/>
            <person name="Monier A."/>
            <person name="Salamov A."/>
            <person name="Young J."/>
            <person name="Aguilar M."/>
            <person name="Claverie J.M."/>
            <person name="Frickenhaus S."/>
            <person name="Gonzalez K."/>
            <person name="Herman E.K."/>
            <person name="Lin Y.C."/>
            <person name="Napier J."/>
            <person name="Ogata H."/>
            <person name="Sarno A.F."/>
            <person name="Shmutz J."/>
            <person name="Schroeder D."/>
            <person name="de Vargas C."/>
            <person name="Verret F."/>
            <person name="von Dassow P."/>
            <person name="Valentin K."/>
            <person name="Van de Peer Y."/>
            <person name="Wheeler G."/>
            <person name="Dacks J.B."/>
            <person name="Delwiche C.F."/>
            <person name="Dyhrman S.T."/>
            <person name="Glockner G."/>
            <person name="John U."/>
            <person name="Richards T."/>
            <person name="Worden A.Z."/>
            <person name="Zhang X."/>
            <person name="Grigoriev I.V."/>
            <person name="Allen A.E."/>
            <person name="Bidle K."/>
            <person name="Borodovsky M."/>
            <person name="Bowler C."/>
            <person name="Brownlee C."/>
            <person name="Cock J.M."/>
            <person name="Elias M."/>
            <person name="Gladyshev V.N."/>
            <person name="Groth M."/>
            <person name="Guda C."/>
            <person name="Hadaegh A."/>
            <person name="Iglesias-Rodriguez M.D."/>
            <person name="Jenkins J."/>
            <person name="Jones B.M."/>
            <person name="Lawson T."/>
            <person name="Leese F."/>
            <person name="Lindquist E."/>
            <person name="Lobanov A."/>
            <person name="Lomsadze A."/>
            <person name="Malik S.B."/>
            <person name="Marsh M.E."/>
            <person name="Mackinder L."/>
            <person name="Mock T."/>
            <person name="Mueller-Roeber B."/>
            <person name="Pagarete A."/>
            <person name="Parker M."/>
            <person name="Probert I."/>
            <person name="Quesneville H."/>
            <person name="Raines C."/>
            <person name="Rensing S.A."/>
            <person name="Riano-Pachon D.M."/>
            <person name="Richier S."/>
            <person name="Rokitta S."/>
            <person name="Shiraiwa Y."/>
            <person name="Soanes D.M."/>
            <person name="van der Giezen M."/>
            <person name="Wahlund T.M."/>
            <person name="Williams B."/>
            <person name="Wilson W."/>
            <person name="Wolfe G."/>
            <person name="Wurch L.L."/>
        </authorList>
    </citation>
    <scope>NUCLEOTIDE SEQUENCE</scope>
</reference>
<dbReference type="STRING" id="2903.R1BZD4"/>
<evidence type="ECO:0000256" key="5">
    <source>
        <dbReference type="ARBA" id="ARBA00023004"/>
    </source>
</evidence>
<evidence type="ECO:0000256" key="3">
    <source>
        <dbReference type="ARBA" id="ARBA00022723"/>
    </source>
</evidence>
<dbReference type="InterPro" id="IPR002888">
    <property type="entry name" value="2Fe-2S-bd"/>
</dbReference>
<protein>
    <recommendedName>
        <fullName evidence="7">2Fe-2S ferredoxin-type domain-containing protein</fullName>
    </recommendedName>
</protein>
<dbReference type="SUPFAM" id="SSF54292">
    <property type="entry name" value="2Fe-2S ferredoxin-like"/>
    <property type="match status" value="1"/>
</dbReference>
<dbReference type="Pfam" id="PF00111">
    <property type="entry name" value="Fer2"/>
    <property type="match status" value="1"/>
</dbReference>
<dbReference type="HOGENOM" id="CLU_052511_3_2_1"/>
<dbReference type="Proteomes" id="UP000013827">
    <property type="component" value="Unassembled WGS sequence"/>
</dbReference>
<dbReference type="GeneID" id="17282320"/>
<keyword evidence="3" id="KW-0479">Metal-binding</keyword>
<evidence type="ECO:0000313" key="8">
    <source>
        <dbReference type="EnsemblProtists" id="EOD15623"/>
    </source>
</evidence>
<keyword evidence="4" id="KW-0560">Oxidoreductase</keyword>
<dbReference type="AlphaFoldDB" id="A0A0D3IWI8"/>
<dbReference type="GO" id="GO:0051537">
    <property type="term" value="F:2 iron, 2 sulfur cluster binding"/>
    <property type="evidence" value="ECO:0007669"/>
    <property type="project" value="UniProtKB-KW"/>
</dbReference>
<dbReference type="PROSITE" id="PS00197">
    <property type="entry name" value="2FE2S_FER_1"/>
    <property type="match status" value="1"/>
</dbReference>
<dbReference type="Pfam" id="PF01799">
    <property type="entry name" value="Fer2_2"/>
    <property type="match status" value="1"/>
</dbReference>
<dbReference type="Gene3D" id="1.10.150.120">
    <property type="entry name" value="[2Fe-2S]-binding domain"/>
    <property type="match status" value="1"/>
</dbReference>
<keyword evidence="9" id="KW-1185">Reference proteome</keyword>
<dbReference type="PANTHER" id="PTHR11908">
    <property type="entry name" value="XANTHINE DEHYDROGENASE"/>
    <property type="match status" value="1"/>
</dbReference>
<evidence type="ECO:0000256" key="4">
    <source>
        <dbReference type="ARBA" id="ARBA00023002"/>
    </source>
</evidence>
<evidence type="ECO:0000256" key="6">
    <source>
        <dbReference type="ARBA" id="ARBA00023014"/>
    </source>
</evidence>
<keyword evidence="5" id="KW-0408">Iron</keyword>
<dbReference type="InterPro" id="IPR016208">
    <property type="entry name" value="Ald_Oxase/xanthine_DH-like"/>
</dbReference>
<dbReference type="OMA" id="PERIREC"/>
<dbReference type="InterPro" id="IPR006058">
    <property type="entry name" value="2Fe2S_fd_BS"/>
</dbReference>
<accession>A0A0D3IWI8</accession>
<dbReference type="EnsemblProtists" id="EOD15623">
    <property type="protein sequence ID" value="EOD15623"/>
    <property type="gene ID" value="EMIHUDRAFT_57422"/>
</dbReference>
<dbReference type="EnsemblProtists" id="EOD37050">
    <property type="protein sequence ID" value="EOD37050"/>
    <property type="gene ID" value="EMIHUDRAFT_57427"/>
</dbReference>
<evidence type="ECO:0000256" key="2">
    <source>
        <dbReference type="ARBA" id="ARBA00022714"/>
    </source>
</evidence>
<keyword evidence="6" id="KW-0411">Iron-sulfur</keyword>
<evidence type="ECO:0000313" key="9">
    <source>
        <dbReference type="Proteomes" id="UP000013827"/>
    </source>
</evidence>
<dbReference type="eggNOG" id="KOG0430">
    <property type="taxonomic scope" value="Eukaryota"/>
</dbReference>
<feature type="domain" description="2Fe-2S ferredoxin-type" evidence="7">
    <location>
        <begin position="1"/>
        <end position="81"/>
    </location>
</feature>
<dbReference type="PaxDb" id="2903-EOD15623"/>
<dbReference type="KEGG" id="ehx:EMIHUDRAFT_57427"/>
<proteinExistence type="predicted"/>
<dbReference type="GO" id="GO:0016491">
    <property type="term" value="F:oxidoreductase activity"/>
    <property type="evidence" value="ECO:0007669"/>
    <property type="project" value="UniProtKB-KW"/>
</dbReference>
<dbReference type="InterPro" id="IPR012675">
    <property type="entry name" value="Beta-grasp_dom_sf"/>
</dbReference>
<evidence type="ECO:0000259" key="7">
    <source>
        <dbReference type="PROSITE" id="PS51085"/>
    </source>
</evidence>
<dbReference type="GO" id="GO:0005506">
    <property type="term" value="F:iron ion binding"/>
    <property type="evidence" value="ECO:0007669"/>
    <property type="project" value="InterPro"/>
</dbReference>
<dbReference type="InterPro" id="IPR036010">
    <property type="entry name" value="2Fe-2S_ferredoxin-like_sf"/>
</dbReference>
<dbReference type="GeneID" id="17261884"/>
<keyword evidence="2" id="KW-0001">2Fe-2S</keyword>
<dbReference type="RefSeq" id="XP_005768052.1">
    <property type="nucleotide sequence ID" value="XM_005767995.1"/>
</dbReference>
<dbReference type="InterPro" id="IPR036884">
    <property type="entry name" value="2Fe-2S-bd_dom_sf"/>
</dbReference>
<dbReference type="Gene3D" id="3.10.20.30">
    <property type="match status" value="1"/>
</dbReference>
<evidence type="ECO:0000256" key="1">
    <source>
        <dbReference type="ARBA" id="ARBA00022505"/>
    </source>
</evidence>
<organism evidence="8 9">
    <name type="scientific">Emiliania huxleyi (strain CCMP1516)</name>
    <dbReference type="NCBI Taxonomy" id="280463"/>
    <lineage>
        <taxon>Eukaryota</taxon>
        <taxon>Haptista</taxon>
        <taxon>Haptophyta</taxon>
        <taxon>Prymnesiophyceae</taxon>
        <taxon>Isochrysidales</taxon>
        <taxon>Noelaerhabdaceae</taxon>
        <taxon>Emiliania</taxon>
    </lineage>
</organism>
<reference evidence="8" key="2">
    <citation type="submission" date="2024-10" db="UniProtKB">
        <authorList>
            <consortium name="EnsemblProtists"/>
        </authorList>
    </citation>
    <scope>IDENTIFICATION</scope>
</reference>
<dbReference type="RefSeq" id="XP_005789479.1">
    <property type="nucleotide sequence ID" value="XM_005789422.1"/>
</dbReference>
<keyword evidence="1" id="KW-0500">Molybdenum</keyword>
<sequence>ELVFSLNGRERRLVDPPPSLTLAEWLRSEGLTGTKIGCAEGGCGACTVIAVGSDGHPRAINACLRLLCGCDGLALTTVEGLGSQGAGYSQVMKAIAEGQGSQCGFCTPGWVTAMSALL</sequence>
<dbReference type="SUPFAM" id="SSF47741">
    <property type="entry name" value="CO dehydrogenase ISP C-domain like"/>
    <property type="match status" value="1"/>
</dbReference>
<dbReference type="InterPro" id="IPR001041">
    <property type="entry name" value="2Fe-2S_ferredoxin-type"/>
</dbReference>
<dbReference type="PROSITE" id="PS51085">
    <property type="entry name" value="2FE2S_FER_2"/>
    <property type="match status" value="1"/>
</dbReference>
<dbReference type="PANTHER" id="PTHR11908:SF132">
    <property type="entry name" value="ALDEHYDE OXIDASE 1-RELATED"/>
    <property type="match status" value="1"/>
</dbReference>
<name>A0A0D3IWI8_EMIH1</name>
<dbReference type="KEGG" id="ehx:EMIHUDRAFT_57422"/>